<gene>
    <name evidence="1" type="ORF">BROFUL_00394</name>
</gene>
<keyword evidence="2" id="KW-1185">Reference proteome</keyword>
<protein>
    <submittedName>
        <fullName evidence="1">Uncharacterized protein</fullName>
    </submittedName>
</protein>
<proteinExistence type="predicted"/>
<organism evidence="1 2">
    <name type="scientific">Candidatus Brocadia fulgida</name>
    <dbReference type="NCBI Taxonomy" id="380242"/>
    <lineage>
        <taxon>Bacteria</taxon>
        <taxon>Pseudomonadati</taxon>
        <taxon>Planctomycetota</taxon>
        <taxon>Candidatus Brocadiia</taxon>
        <taxon>Candidatus Brocadiales</taxon>
        <taxon>Candidatus Brocadiaceae</taxon>
        <taxon>Candidatus Brocadia</taxon>
    </lineage>
</organism>
<evidence type="ECO:0000313" key="2">
    <source>
        <dbReference type="Proteomes" id="UP000034954"/>
    </source>
</evidence>
<dbReference type="EMBL" id="LAQJ01000052">
    <property type="protein sequence ID" value="KKO20878.1"/>
    <property type="molecule type" value="Genomic_DNA"/>
</dbReference>
<name>A0A0M2UXQ9_9BACT</name>
<evidence type="ECO:0000313" key="1">
    <source>
        <dbReference type="EMBL" id="KKO20878.1"/>
    </source>
</evidence>
<dbReference type="Proteomes" id="UP000034954">
    <property type="component" value="Unassembled WGS sequence"/>
</dbReference>
<accession>A0A0M2UXQ9</accession>
<reference evidence="1 2" key="1">
    <citation type="journal article" date="2013" name="BMC Microbiol.">
        <title>Identification of the type II cytochrome c maturation pathway in anammox bacteria by comparative genomics.</title>
        <authorList>
            <person name="Ferousi C."/>
            <person name="Speth D.R."/>
            <person name="Reimann J."/>
            <person name="Op den Camp H.J."/>
            <person name="Allen J.W."/>
            <person name="Keltjens J.T."/>
            <person name="Jetten M.S."/>
        </authorList>
    </citation>
    <scope>NUCLEOTIDE SEQUENCE [LARGE SCALE GENOMIC DNA]</scope>
    <source>
        <strain evidence="1">RU1</strain>
    </source>
</reference>
<comment type="caution">
    <text evidence="1">The sequence shown here is derived from an EMBL/GenBank/DDBJ whole genome shotgun (WGS) entry which is preliminary data.</text>
</comment>
<dbReference type="AlphaFoldDB" id="A0A0M2UXQ9"/>
<sequence>MAEKHSKEVFVVCFLGDAMQSLPEVWDKGIEIDVLGGYTNGIVSVVSSPSFCLADELPIGSLVTSALKAFPLDKGFEQVNGMSVFVYEIIPDAASNESKNVACQMGNAHPGKNKKTRVIGDEVERVFPGQNIPADE</sequence>